<gene>
    <name evidence="2" type="ORF">DFJ43DRAFT_1136899</name>
</gene>
<dbReference type="Proteomes" id="UP001176059">
    <property type="component" value="Unassembled WGS sequence"/>
</dbReference>
<reference evidence="2" key="2">
    <citation type="journal article" date="2023" name="Proc. Natl. Acad. Sci. U.S.A.">
        <title>A global phylogenomic analysis of the shiitake genus Lentinula.</title>
        <authorList>
            <person name="Sierra-Patev S."/>
            <person name="Min B."/>
            <person name="Naranjo-Ortiz M."/>
            <person name="Looney B."/>
            <person name="Konkel Z."/>
            <person name="Slot J.C."/>
            <person name="Sakamoto Y."/>
            <person name="Steenwyk J.L."/>
            <person name="Rokas A."/>
            <person name="Carro J."/>
            <person name="Camarero S."/>
            <person name="Ferreira P."/>
            <person name="Molpeceres G."/>
            <person name="Ruiz-Duenas F.J."/>
            <person name="Serrano A."/>
            <person name="Henrissat B."/>
            <person name="Drula E."/>
            <person name="Hughes K.W."/>
            <person name="Mata J.L."/>
            <person name="Ishikawa N.K."/>
            <person name="Vargas-Isla R."/>
            <person name="Ushijima S."/>
            <person name="Smith C.A."/>
            <person name="Donoghue J."/>
            <person name="Ahrendt S."/>
            <person name="Andreopoulos W."/>
            <person name="He G."/>
            <person name="LaButti K."/>
            <person name="Lipzen A."/>
            <person name="Ng V."/>
            <person name="Riley R."/>
            <person name="Sandor L."/>
            <person name="Barry K."/>
            <person name="Martinez A.T."/>
            <person name="Xiao Y."/>
            <person name="Gibbons J.G."/>
            <person name="Terashima K."/>
            <person name="Grigoriev I.V."/>
            <person name="Hibbett D."/>
        </authorList>
    </citation>
    <scope>NUCLEOTIDE SEQUENCE</scope>
    <source>
        <strain evidence="2">ET3784</strain>
    </source>
</reference>
<name>A0AA38JRJ3_9AGAR</name>
<feature type="region of interest" description="Disordered" evidence="1">
    <location>
        <begin position="321"/>
        <end position="389"/>
    </location>
</feature>
<comment type="caution">
    <text evidence="2">The sequence shown here is derived from an EMBL/GenBank/DDBJ whole genome shotgun (WGS) entry which is preliminary data.</text>
</comment>
<evidence type="ECO:0000313" key="3">
    <source>
        <dbReference type="Proteomes" id="UP001176059"/>
    </source>
</evidence>
<organism evidence="2 3">
    <name type="scientific">Lentinula guzmanii</name>
    <dbReference type="NCBI Taxonomy" id="2804957"/>
    <lineage>
        <taxon>Eukaryota</taxon>
        <taxon>Fungi</taxon>
        <taxon>Dikarya</taxon>
        <taxon>Basidiomycota</taxon>
        <taxon>Agaricomycotina</taxon>
        <taxon>Agaricomycetes</taxon>
        <taxon>Agaricomycetidae</taxon>
        <taxon>Agaricales</taxon>
        <taxon>Marasmiineae</taxon>
        <taxon>Omphalotaceae</taxon>
        <taxon>Lentinula</taxon>
    </lineage>
</organism>
<dbReference type="EMBL" id="JANVFO010000010">
    <property type="protein sequence ID" value="KAJ3735245.1"/>
    <property type="molecule type" value="Genomic_DNA"/>
</dbReference>
<dbReference type="AlphaFoldDB" id="A0AA38JRJ3"/>
<keyword evidence="3" id="KW-1185">Reference proteome</keyword>
<reference evidence="2" key="1">
    <citation type="submission" date="2022-08" db="EMBL/GenBank/DDBJ databases">
        <authorList>
            <consortium name="DOE Joint Genome Institute"/>
            <person name="Min B."/>
            <person name="Sierra-Patev S."/>
            <person name="Naranjo-Ortiz M."/>
            <person name="Looney B."/>
            <person name="Konkel Z."/>
            <person name="Slot J.C."/>
            <person name="Sakamoto Y."/>
            <person name="Steenwyk J.L."/>
            <person name="Rokas A."/>
            <person name="Carro J."/>
            <person name="Camarero S."/>
            <person name="Ferreira P."/>
            <person name="Molpeceres G."/>
            <person name="Ruiz-duenas F.J."/>
            <person name="Serrano A."/>
            <person name="Henrissat B."/>
            <person name="Drula E."/>
            <person name="Hughes K.W."/>
            <person name="Mata J.L."/>
            <person name="Ishikawa N.K."/>
            <person name="Vargas-Isla R."/>
            <person name="Ushijima S."/>
            <person name="Smith C.A."/>
            <person name="Ahrendt S."/>
            <person name="Andreopoulos W."/>
            <person name="He G."/>
            <person name="LaButti K."/>
            <person name="Lipzen A."/>
            <person name="Ng V."/>
            <person name="Riley R."/>
            <person name="Sandor L."/>
            <person name="Barry K."/>
            <person name="Martinez A.T."/>
            <person name="Xiao Y."/>
            <person name="Gibbons J.G."/>
            <person name="Terashima K."/>
            <person name="Hibbett D.S."/>
            <person name="Grigoriev I.V."/>
        </authorList>
    </citation>
    <scope>NUCLEOTIDE SEQUENCE</scope>
    <source>
        <strain evidence="2">ET3784</strain>
    </source>
</reference>
<proteinExistence type="predicted"/>
<evidence type="ECO:0000256" key="1">
    <source>
        <dbReference type="SAM" id="MobiDB-lite"/>
    </source>
</evidence>
<protein>
    <submittedName>
        <fullName evidence="2">Uncharacterized protein</fullName>
    </submittedName>
</protein>
<feature type="compositionally biased region" description="Polar residues" evidence="1">
    <location>
        <begin position="323"/>
        <end position="343"/>
    </location>
</feature>
<accession>A0AA38JRJ3</accession>
<sequence>MQLSFVSAVVSKSYYGTSAWRWCSSPKNVNTGIRFRLREDSDTASSLIETRTTNLRLHIAVPSIALFSSLSYSALRARFAGQIYHLLAPYKFLLKFFSPWASYPQRSTDMHLLSPAHLFSMVLLSIVLGVMTMAVPLTVHNTDIGKWQWHSKRDVNREFTVGLIRRSGQEQQLSANPWTLLPTIIRSDSAFHTEEYWHLYITRRHSFHAVQMGQVWQFKQVDHVKPVYPKLSLGSITLPSDARSIKANAQRLNFAALNALINFLLEENLPEGLKYTPCPKDPDAWTKIFLAMTDYDRYLETYPNLNDKPRYVKLLDKPDGTTVAPQAASNSEGMSQLSTTSGGQSAGGREAQVTQGKSVKEQMGGMSSSTDPMRISNLLGPQKNGKQTQGMKISNLLGSANDVTIERKPYADAISTQLLVVGLTMYHWIWEKKVTEYAVGAIDKTTKD</sequence>
<evidence type="ECO:0000313" key="2">
    <source>
        <dbReference type="EMBL" id="KAJ3735245.1"/>
    </source>
</evidence>